<keyword evidence="1" id="KW-0808">Transferase</keyword>
<dbReference type="GO" id="GO:0004674">
    <property type="term" value="F:protein serine/threonine kinase activity"/>
    <property type="evidence" value="ECO:0007669"/>
    <property type="project" value="UniProtKB-KW"/>
</dbReference>
<evidence type="ECO:0000313" key="7">
    <source>
        <dbReference type="EMBL" id="KAG0249202.1"/>
    </source>
</evidence>
<keyword evidence="8" id="KW-1185">Reference proteome</keyword>
<proteinExistence type="inferred from homology"/>
<feature type="domain" description="Protein kinase" evidence="6">
    <location>
        <begin position="3"/>
        <end position="260"/>
    </location>
</feature>
<evidence type="ECO:0000256" key="4">
    <source>
        <dbReference type="ARBA" id="ARBA00038101"/>
    </source>
</evidence>
<keyword evidence="3 5" id="KW-0067">ATP-binding</keyword>
<dbReference type="InterPro" id="IPR000719">
    <property type="entry name" value="Prot_kinase_dom"/>
</dbReference>
<dbReference type="OrthoDB" id="2804215at2759"/>
<dbReference type="InterPro" id="IPR011990">
    <property type="entry name" value="TPR-like_helical_dom_sf"/>
</dbReference>
<dbReference type="PRINTS" id="PR00109">
    <property type="entry name" value="TYRKINASE"/>
</dbReference>
<dbReference type="PANTHER" id="PTHR11102:SF160">
    <property type="entry name" value="ERAD-ASSOCIATED E3 UBIQUITIN-PROTEIN LIGASE COMPONENT HRD3"/>
    <property type="match status" value="1"/>
</dbReference>
<evidence type="ECO:0000256" key="5">
    <source>
        <dbReference type="PROSITE-ProRule" id="PRU10141"/>
    </source>
</evidence>
<keyword evidence="1" id="KW-0418">Kinase</keyword>
<sequence>AVFEIGECIGTGMYGLVFQGRYNTRKAAIKKFRLHQHTTDQAKIIQQEIGLLNHLQHHHIIQFYGVHRQGNEIFLATDFAEGGSLKQAIEDSRVADWHVKSRIAQEIADGLAYIHREGILHRDLKSDNVLLTGLLEVRLCDFGLAVVKTSSYSHSTELIRGTFRWLAPEFFLSEQPPYTTKSDMYAFGMVMWEMAAMCTLPFRTISHRYVVAQAVHRGRREQLPHEIPAIYRRWVNLCWKHDPSERPDAHDMIILDNVSILDDASSVHQDANIAGTSGRALIDNFQDQGMAIEMMPSMPEEPRAVQPLMEVNSLSRTTVRNEADAQVSLVKLNAMSTADLGRMQDNASRGPEQSDMEVVRWCATAANQGDPSGQFNLGWMYEMGRGVQQSDVKAVKWYTKAASQKDPRGQFNLGWMYEHGRGVKQNDDEAVKWYTKSASQGNPDAQKHLERMHETGRGVQKSDIKAFKWYTKAASQGNSNAQNSLGFMYEQGRGVEQSDVEAVKWYGHAASQGHPGGQFNLGWMYLSGRGLRWSYVEAVKWFAKAASQGCPDGQYNLGWMYENGRGVEQNDVEAVKWYTKAASQGHPNAQYNLGWMYDLGQGVKQDDTIAVEWYKKSSNRGVAYAHGGLASMYELGFGIEASDDHALDLFTKANDEGDPNAHFHIQWLTSPDRRTPCSDSDAVEVNRIGAEKGYVAAQHNLGRLYERGRGVDMDKGQALAWYSKAAAQDHLDSQQRMEFLQRQ</sequence>
<feature type="binding site" evidence="5">
    <location>
        <position position="31"/>
    </location>
    <ligand>
        <name>ATP</name>
        <dbReference type="ChEBI" id="CHEBI:30616"/>
    </ligand>
</feature>
<keyword evidence="2 5" id="KW-0547">Nucleotide-binding</keyword>
<dbReference type="SMART" id="SM00220">
    <property type="entry name" value="S_TKc"/>
    <property type="match status" value="1"/>
</dbReference>
<dbReference type="AlphaFoldDB" id="A0A9P6PP21"/>
<dbReference type="Pfam" id="PF08238">
    <property type="entry name" value="Sel1"/>
    <property type="match status" value="9"/>
</dbReference>
<dbReference type="SUPFAM" id="SSF56112">
    <property type="entry name" value="Protein kinase-like (PK-like)"/>
    <property type="match status" value="1"/>
</dbReference>
<evidence type="ECO:0000259" key="6">
    <source>
        <dbReference type="PROSITE" id="PS50011"/>
    </source>
</evidence>
<evidence type="ECO:0000256" key="1">
    <source>
        <dbReference type="ARBA" id="ARBA00022527"/>
    </source>
</evidence>
<dbReference type="InterPro" id="IPR050767">
    <property type="entry name" value="Sel1_AlgK"/>
</dbReference>
<accession>A0A9P6PP21</accession>
<dbReference type="Gene3D" id="1.10.510.10">
    <property type="entry name" value="Transferase(Phosphotransferase) domain 1"/>
    <property type="match status" value="1"/>
</dbReference>
<dbReference type="PROSITE" id="PS00108">
    <property type="entry name" value="PROTEIN_KINASE_ST"/>
    <property type="match status" value="1"/>
</dbReference>
<comment type="similarity">
    <text evidence="4">Belongs to the sel-1 family.</text>
</comment>
<dbReference type="InterPro" id="IPR011009">
    <property type="entry name" value="Kinase-like_dom_sf"/>
</dbReference>
<dbReference type="SUPFAM" id="SSF81901">
    <property type="entry name" value="HCP-like"/>
    <property type="match status" value="3"/>
</dbReference>
<dbReference type="Gene3D" id="1.25.40.10">
    <property type="entry name" value="Tetratricopeptide repeat domain"/>
    <property type="match status" value="3"/>
</dbReference>
<evidence type="ECO:0000256" key="2">
    <source>
        <dbReference type="ARBA" id="ARBA00022741"/>
    </source>
</evidence>
<feature type="non-terminal residue" evidence="7">
    <location>
        <position position="1"/>
    </location>
</feature>
<dbReference type="InterPro" id="IPR017441">
    <property type="entry name" value="Protein_kinase_ATP_BS"/>
</dbReference>
<dbReference type="EMBL" id="JAAAJB010001053">
    <property type="protein sequence ID" value="KAG0249202.1"/>
    <property type="molecule type" value="Genomic_DNA"/>
</dbReference>
<dbReference type="InterPro" id="IPR006597">
    <property type="entry name" value="Sel1-like"/>
</dbReference>
<dbReference type="PROSITE" id="PS00107">
    <property type="entry name" value="PROTEIN_KINASE_ATP"/>
    <property type="match status" value="1"/>
</dbReference>
<dbReference type="GO" id="GO:0005524">
    <property type="term" value="F:ATP binding"/>
    <property type="evidence" value="ECO:0007669"/>
    <property type="project" value="UniProtKB-UniRule"/>
</dbReference>
<name>A0A9P6PP21_9FUNG</name>
<dbReference type="PANTHER" id="PTHR11102">
    <property type="entry name" value="SEL-1-LIKE PROTEIN"/>
    <property type="match status" value="1"/>
</dbReference>
<evidence type="ECO:0000313" key="8">
    <source>
        <dbReference type="Proteomes" id="UP000807716"/>
    </source>
</evidence>
<protein>
    <recommendedName>
        <fullName evidence="6">Protein kinase domain-containing protein</fullName>
    </recommendedName>
</protein>
<dbReference type="SMART" id="SM00671">
    <property type="entry name" value="SEL1"/>
    <property type="match status" value="10"/>
</dbReference>
<reference evidence="7" key="1">
    <citation type="journal article" date="2020" name="Fungal Divers.">
        <title>Resolving the Mortierellaceae phylogeny through synthesis of multi-gene phylogenetics and phylogenomics.</title>
        <authorList>
            <person name="Vandepol N."/>
            <person name="Liber J."/>
            <person name="Desiro A."/>
            <person name="Na H."/>
            <person name="Kennedy M."/>
            <person name="Barry K."/>
            <person name="Grigoriev I.V."/>
            <person name="Miller A.N."/>
            <person name="O'Donnell K."/>
            <person name="Stajich J.E."/>
            <person name="Bonito G."/>
        </authorList>
    </citation>
    <scope>NUCLEOTIDE SEQUENCE</scope>
    <source>
        <strain evidence="7">BC1065</strain>
    </source>
</reference>
<gene>
    <name evidence="7" type="ORF">DFQ27_000297</name>
</gene>
<comment type="caution">
    <text evidence="7">The sequence shown here is derived from an EMBL/GenBank/DDBJ whole genome shotgun (WGS) entry which is preliminary data.</text>
</comment>
<dbReference type="Proteomes" id="UP000807716">
    <property type="component" value="Unassembled WGS sequence"/>
</dbReference>
<keyword evidence="1" id="KW-0723">Serine/threonine-protein kinase</keyword>
<dbReference type="Pfam" id="PF07714">
    <property type="entry name" value="PK_Tyr_Ser-Thr"/>
    <property type="match status" value="1"/>
</dbReference>
<evidence type="ECO:0000256" key="3">
    <source>
        <dbReference type="ARBA" id="ARBA00022840"/>
    </source>
</evidence>
<dbReference type="InterPro" id="IPR001245">
    <property type="entry name" value="Ser-Thr/Tyr_kinase_cat_dom"/>
</dbReference>
<dbReference type="PROSITE" id="PS50011">
    <property type="entry name" value="PROTEIN_KINASE_DOM"/>
    <property type="match status" value="1"/>
</dbReference>
<dbReference type="InterPro" id="IPR008271">
    <property type="entry name" value="Ser/Thr_kinase_AS"/>
</dbReference>
<organism evidence="7 8">
    <name type="scientific">Actinomortierella ambigua</name>
    <dbReference type="NCBI Taxonomy" id="1343610"/>
    <lineage>
        <taxon>Eukaryota</taxon>
        <taxon>Fungi</taxon>
        <taxon>Fungi incertae sedis</taxon>
        <taxon>Mucoromycota</taxon>
        <taxon>Mortierellomycotina</taxon>
        <taxon>Mortierellomycetes</taxon>
        <taxon>Mortierellales</taxon>
        <taxon>Mortierellaceae</taxon>
        <taxon>Actinomortierella</taxon>
    </lineage>
</organism>